<gene>
    <name evidence="2" type="ORF">SAMN04488061_0872</name>
</gene>
<proteinExistence type="predicted"/>
<name>A0A1H0IJI3_9HYPH</name>
<accession>A0A1H0IJI3</accession>
<sequence>MPTQSDYERYLEVRLTNSRETKGALLSHQTRAGRKLCGVANSATSRARTPSQYNIQISRYKH</sequence>
<organism evidence="2 3">
    <name type="scientific">Filomicrobium insigne</name>
    <dbReference type="NCBI Taxonomy" id="418854"/>
    <lineage>
        <taxon>Bacteria</taxon>
        <taxon>Pseudomonadati</taxon>
        <taxon>Pseudomonadota</taxon>
        <taxon>Alphaproteobacteria</taxon>
        <taxon>Hyphomicrobiales</taxon>
        <taxon>Hyphomicrobiaceae</taxon>
        <taxon>Filomicrobium</taxon>
    </lineage>
</organism>
<reference evidence="2 3" key="1">
    <citation type="submission" date="2016-10" db="EMBL/GenBank/DDBJ databases">
        <authorList>
            <person name="Varghese N."/>
            <person name="Submissions S."/>
        </authorList>
    </citation>
    <scope>NUCLEOTIDE SEQUENCE [LARGE SCALE GENOMIC DNA]</scope>
    <source>
        <strain evidence="2 3">CGMCC 1.6497</strain>
    </source>
</reference>
<evidence type="ECO:0000313" key="3">
    <source>
        <dbReference type="Proteomes" id="UP000198795"/>
    </source>
</evidence>
<keyword evidence="3" id="KW-1185">Reference proteome</keyword>
<evidence type="ECO:0000313" key="2">
    <source>
        <dbReference type="EMBL" id="SDO31607.1"/>
    </source>
</evidence>
<evidence type="ECO:0000256" key="1">
    <source>
        <dbReference type="SAM" id="MobiDB-lite"/>
    </source>
</evidence>
<comment type="caution">
    <text evidence="2">The sequence shown here is derived from an EMBL/GenBank/DDBJ whole genome shotgun (WGS) entry which is preliminary data.</text>
</comment>
<dbReference type="EMBL" id="FNJC01000001">
    <property type="protein sequence ID" value="SDO31607.1"/>
    <property type="molecule type" value="Genomic_DNA"/>
</dbReference>
<dbReference type="Proteomes" id="UP000198795">
    <property type="component" value="Unassembled WGS sequence"/>
</dbReference>
<feature type="region of interest" description="Disordered" evidence="1">
    <location>
        <begin position="41"/>
        <end position="62"/>
    </location>
</feature>
<protein>
    <submittedName>
        <fullName evidence="2">Uncharacterized protein</fullName>
    </submittedName>
</protein>